<gene>
    <name evidence="2" type="ORF">BWR18_18590</name>
</gene>
<reference evidence="2 3" key="1">
    <citation type="submission" date="2017-01" db="EMBL/GenBank/DDBJ databases">
        <title>Complete genome of Tateyamaria omphalii DOK1-4 isolated from seawater in Dokdo.</title>
        <authorList>
            <person name="Kim J.H."/>
            <person name="Chi W.-J."/>
        </authorList>
    </citation>
    <scope>NUCLEOTIDE SEQUENCE [LARGE SCALE GENOMIC DNA]</scope>
    <source>
        <strain evidence="2 3">DOK1-4</strain>
    </source>
</reference>
<sequence length="111" mass="11508">MHMSFKILPVLCAIALATPTGVAAEGDAAIAEHITGNSFEMRRMGMRMQMTFLEGGTLSMQGPMGERSGSWSLSGTELCLTTPRGDQCGTVSVAANGGLTMGNGQTLNPAN</sequence>
<feature type="signal peptide" evidence="1">
    <location>
        <begin position="1"/>
        <end position="23"/>
    </location>
</feature>
<dbReference type="STRING" id="299262.BWR18_18590"/>
<dbReference type="Proteomes" id="UP000186336">
    <property type="component" value="Chromosome"/>
</dbReference>
<evidence type="ECO:0000313" key="2">
    <source>
        <dbReference type="EMBL" id="APX13461.1"/>
    </source>
</evidence>
<organism evidence="2 3">
    <name type="scientific">Tateyamaria omphalii</name>
    <dbReference type="NCBI Taxonomy" id="299262"/>
    <lineage>
        <taxon>Bacteria</taxon>
        <taxon>Pseudomonadati</taxon>
        <taxon>Pseudomonadota</taxon>
        <taxon>Alphaproteobacteria</taxon>
        <taxon>Rhodobacterales</taxon>
        <taxon>Roseobacteraceae</taxon>
        <taxon>Tateyamaria</taxon>
    </lineage>
</organism>
<dbReference type="KEGG" id="tom:BWR18_18590"/>
<dbReference type="EMBL" id="CP019312">
    <property type="protein sequence ID" value="APX13461.1"/>
    <property type="molecule type" value="Genomic_DNA"/>
</dbReference>
<proteinExistence type="predicted"/>
<accession>A0A1P8MZH7</accession>
<feature type="chain" id="PRO_5013156772" evidence="1">
    <location>
        <begin position="24"/>
        <end position="111"/>
    </location>
</feature>
<keyword evidence="3" id="KW-1185">Reference proteome</keyword>
<dbReference type="AlphaFoldDB" id="A0A1P8MZH7"/>
<keyword evidence="1" id="KW-0732">Signal</keyword>
<name>A0A1P8MZH7_9RHOB</name>
<evidence type="ECO:0000256" key="1">
    <source>
        <dbReference type="SAM" id="SignalP"/>
    </source>
</evidence>
<protein>
    <submittedName>
        <fullName evidence="2">Uncharacterized protein</fullName>
    </submittedName>
</protein>
<evidence type="ECO:0000313" key="3">
    <source>
        <dbReference type="Proteomes" id="UP000186336"/>
    </source>
</evidence>